<feature type="repeat" description="ANK" evidence="3">
    <location>
        <begin position="60"/>
        <end position="92"/>
    </location>
</feature>
<keyword evidence="1" id="KW-0677">Repeat</keyword>
<evidence type="ECO:0000256" key="1">
    <source>
        <dbReference type="ARBA" id="ARBA00022737"/>
    </source>
</evidence>
<name>A0A4Q8M584_9GAMM</name>
<dbReference type="PANTHER" id="PTHR24189:SF50">
    <property type="entry name" value="ANKYRIN REPEAT AND SOCS BOX PROTEIN 2"/>
    <property type="match status" value="1"/>
</dbReference>
<dbReference type="PROSITE" id="PS50088">
    <property type="entry name" value="ANK_REPEAT"/>
    <property type="match status" value="1"/>
</dbReference>
<dbReference type="EMBL" id="SHMG01000006">
    <property type="protein sequence ID" value="TAA41559.1"/>
    <property type="molecule type" value="Genomic_DNA"/>
</dbReference>
<dbReference type="SMART" id="SM00248">
    <property type="entry name" value="ANK"/>
    <property type="match status" value="3"/>
</dbReference>
<dbReference type="SUPFAM" id="SSF48403">
    <property type="entry name" value="Ankyrin repeat"/>
    <property type="match status" value="1"/>
</dbReference>
<dbReference type="Proteomes" id="UP000294164">
    <property type="component" value="Unassembled WGS sequence"/>
</dbReference>
<comment type="caution">
    <text evidence="4">The sequence shown here is derived from an EMBL/GenBank/DDBJ whole genome shotgun (WGS) entry which is preliminary data.</text>
</comment>
<reference evidence="4 5" key="1">
    <citation type="submission" date="2019-02" db="EMBL/GenBank/DDBJ databases">
        <title>WGS of Pseudoxanthomonas species novum from clinical isolates.</title>
        <authorList>
            <person name="Bernier A.-M."/>
            <person name="Bernard K."/>
            <person name="Vachon A."/>
        </authorList>
    </citation>
    <scope>NUCLEOTIDE SEQUENCE [LARGE SCALE GENOMIC DNA]</scope>
    <source>
        <strain evidence="4 5">NML130969</strain>
    </source>
</reference>
<dbReference type="PROSITE" id="PS50297">
    <property type="entry name" value="ANK_REP_REGION"/>
    <property type="match status" value="1"/>
</dbReference>
<evidence type="ECO:0000313" key="4">
    <source>
        <dbReference type="EMBL" id="TAA41559.1"/>
    </source>
</evidence>
<accession>A0A4Q8M584</accession>
<organism evidence="4 5">
    <name type="scientific">Pseudoxanthomonas winnipegensis</name>
    <dbReference type="NCBI Taxonomy" id="2480810"/>
    <lineage>
        <taxon>Bacteria</taxon>
        <taxon>Pseudomonadati</taxon>
        <taxon>Pseudomonadota</taxon>
        <taxon>Gammaproteobacteria</taxon>
        <taxon>Lysobacterales</taxon>
        <taxon>Lysobacteraceae</taxon>
        <taxon>Pseudoxanthomonas</taxon>
    </lineage>
</organism>
<dbReference type="InterPro" id="IPR036770">
    <property type="entry name" value="Ankyrin_rpt-contain_sf"/>
</dbReference>
<sequence>MSLAARVTEQLKVSHSRNFKPPIGSDKNINAQDIYDCFEFGDPFGDLFNSEPFTDINISLGPSLLHSAICSGEYALVKELIAAGADVHALAGKESGGLEIGCLEYAVTYDHVDIAQVLLDAGASPVCLSKHNSLLFRAKSHQMYKLLRDYGMPLPLISEFESQPDLRWWHISEYLKNGIDPNTKFPDGGNFSCVRLNAKTLRSVIKAGCNINEPDNSGYTALHYGLGSWQYMNSHAFRRIQTLLDAGAIVDKGPGFTLSAINYVRSLYSDHLNLRHHAVYKNLERLHEMFEQHVAKQQASRITQELDIENTAPKKRRM</sequence>
<keyword evidence="2 3" id="KW-0040">ANK repeat</keyword>
<evidence type="ECO:0000256" key="2">
    <source>
        <dbReference type="ARBA" id="ARBA00023043"/>
    </source>
</evidence>
<dbReference type="AlphaFoldDB" id="A0A4Q8M584"/>
<dbReference type="InterPro" id="IPR050745">
    <property type="entry name" value="Multifunctional_regulatory"/>
</dbReference>
<dbReference type="OrthoDB" id="9811849at2"/>
<gene>
    <name evidence="4" type="ORF">EA655_11495</name>
</gene>
<dbReference type="Gene3D" id="1.25.40.20">
    <property type="entry name" value="Ankyrin repeat-containing domain"/>
    <property type="match status" value="2"/>
</dbReference>
<protein>
    <submittedName>
        <fullName evidence="4">Ankyrin repeat domain-containing protein</fullName>
    </submittedName>
</protein>
<dbReference type="RefSeq" id="WP_130534719.1">
    <property type="nucleotide sequence ID" value="NZ_SHMG01000006.1"/>
</dbReference>
<proteinExistence type="predicted"/>
<dbReference type="PANTHER" id="PTHR24189">
    <property type="entry name" value="MYOTROPHIN"/>
    <property type="match status" value="1"/>
</dbReference>
<evidence type="ECO:0000256" key="3">
    <source>
        <dbReference type="PROSITE-ProRule" id="PRU00023"/>
    </source>
</evidence>
<evidence type="ECO:0000313" key="5">
    <source>
        <dbReference type="Proteomes" id="UP000294164"/>
    </source>
</evidence>
<dbReference type="InterPro" id="IPR002110">
    <property type="entry name" value="Ankyrin_rpt"/>
</dbReference>